<dbReference type="PANTHER" id="PTHR43620">
    <property type="entry name" value="GLYCEROPHOSPHORYL DIESTER PHOSPHODIESTERASE"/>
    <property type="match status" value="1"/>
</dbReference>
<dbReference type="EC" id="3.1.4.46" evidence="2"/>
<dbReference type="GO" id="GO:0008889">
    <property type="term" value="F:glycerophosphodiester phosphodiesterase activity"/>
    <property type="evidence" value="ECO:0007669"/>
    <property type="project" value="UniProtKB-EC"/>
</dbReference>
<dbReference type="Proteomes" id="UP000318081">
    <property type="component" value="Chromosome"/>
</dbReference>
<dbReference type="PANTHER" id="PTHR43620:SF7">
    <property type="entry name" value="GLYCEROPHOSPHODIESTER PHOSPHODIESTERASE GDPD5-RELATED"/>
    <property type="match status" value="1"/>
</dbReference>
<reference evidence="8 9" key="1">
    <citation type="submission" date="2019-02" db="EMBL/GenBank/DDBJ databases">
        <title>Deep-cultivation of Planctomycetes and their phenomic and genomic characterization uncovers novel biology.</title>
        <authorList>
            <person name="Wiegand S."/>
            <person name="Jogler M."/>
            <person name="Boedeker C."/>
            <person name="Pinto D."/>
            <person name="Vollmers J."/>
            <person name="Rivas-Marin E."/>
            <person name="Kohn T."/>
            <person name="Peeters S.H."/>
            <person name="Heuer A."/>
            <person name="Rast P."/>
            <person name="Oberbeckmann S."/>
            <person name="Bunk B."/>
            <person name="Jeske O."/>
            <person name="Meyerdierks A."/>
            <person name="Storesund J.E."/>
            <person name="Kallscheuer N."/>
            <person name="Luecker S."/>
            <person name="Lage O.M."/>
            <person name="Pohl T."/>
            <person name="Merkel B.J."/>
            <person name="Hornburger P."/>
            <person name="Mueller R.-W."/>
            <person name="Bruemmer F."/>
            <person name="Labrenz M."/>
            <person name="Spormann A.M."/>
            <person name="Op den Camp H."/>
            <person name="Overmann J."/>
            <person name="Amann R."/>
            <person name="Jetten M.S.M."/>
            <person name="Mascher T."/>
            <person name="Medema M.H."/>
            <person name="Devos D.P."/>
            <person name="Kaster A.-K."/>
            <person name="Ovreas L."/>
            <person name="Rohde M."/>
            <person name="Galperin M.Y."/>
            <person name="Jogler C."/>
        </authorList>
    </citation>
    <scope>NUCLEOTIDE SEQUENCE [LARGE SCALE GENOMIC DNA]</scope>
    <source>
        <strain evidence="8 9">TBK1r</strain>
    </source>
</reference>
<evidence type="ECO:0000256" key="3">
    <source>
        <dbReference type="ARBA" id="ARBA00022729"/>
    </source>
</evidence>
<protein>
    <recommendedName>
        <fullName evidence="2">glycerophosphodiester phosphodiesterase</fullName>
        <ecNumber evidence="2">3.1.4.46</ecNumber>
    </recommendedName>
</protein>
<accession>A0ABX5Y6Q9</accession>
<dbReference type="NCBIfam" id="NF008354">
    <property type="entry name" value="PRK11143.1"/>
    <property type="match status" value="1"/>
</dbReference>
<organism evidence="8 9">
    <name type="scientific">Stieleria magnilauensis</name>
    <dbReference type="NCBI Taxonomy" id="2527963"/>
    <lineage>
        <taxon>Bacteria</taxon>
        <taxon>Pseudomonadati</taxon>
        <taxon>Planctomycetota</taxon>
        <taxon>Planctomycetia</taxon>
        <taxon>Pirellulales</taxon>
        <taxon>Pirellulaceae</taxon>
        <taxon>Stieleria</taxon>
    </lineage>
</organism>
<dbReference type="InterPro" id="IPR030395">
    <property type="entry name" value="GP_PDE_dom"/>
</dbReference>
<keyword evidence="5 8" id="KW-0378">Hydrolase</keyword>
<evidence type="ECO:0000256" key="2">
    <source>
        <dbReference type="ARBA" id="ARBA00012247"/>
    </source>
</evidence>
<proteinExistence type="inferred from homology"/>
<evidence type="ECO:0000259" key="7">
    <source>
        <dbReference type="PROSITE" id="PS51704"/>
    </source>
</evidence>
<evidence type="ECO:0000256" key="1">
    <source>
        <dbReference type="ARBA" id="ARBA00007277"/>
    </source>
</evidence>
<comment type="catalytic activity">
    <reaction evidence="6">
        <text>a sn-glycero-3-phosphodiester + H2O = an alcohol + sn-glycerol 3-phosphate + H(+)</text>
        <dbReference type="Rhea" id="RHEA:12969"/>
        <dbReference type="ChEBI" id="CHEBI:15377"/>
        <dbReference type="ChEBI" id="CHEBI:15378"/>
        <dbReference type="ChEBI" id="CHEBI:30879"/>
        <dbReference type="ChEBI" id="CHEBI:57597"/>
        <dbReference type="ChEBI" id="CHEBI:83408"/>
        <dbReference type="EC" id="3.1.4.46"/>
    </reaction>
</comment>
<sequence length="317" mass="35551">MTAPVSRPIVIAHRGASGYVPEHTLVAKGIAHAMGADYLEQDVVATKDHHPVVLHDIHLDTVTDVARRFHGRSRPNGRYYAIDFTLAELKTLEVLERFDHRNARIVFPGRYSGGAGGFRICTLDEEIRFIQNLNRTTGRQVGIYPEIKQPSWHREEGCDLTSIVLQSLDRFGYRDKRDPCFLQCFDEFEVRRIREELSYQGRLIQLVGDGHDARSGTDYSRMKTSEGLADLAKVVDGIGPNLAAIVRWDEADAAKVTDLVAETHRFGLAVHPWTVRADDLPKGCATLQQLIDTLQQAKVDGLFSDHPDQVLTCLVGR</sequence>
<dbReference type="PROSITE" id="PS51704">
    <property type="entry name" value="GP_PDE"/>
    <property type="match status" value="1"/>
</dbReference>
<evidence type="ECO:0000256" key="4">
    <source>
        <dbReference type="ARBA" id="ARBA00022798"/>
    </source>
</evidence>
<dbReference type="Gene3D" id="3.20.20.190">
    <property type="entry name" value="Phosphatidylinositol (PI) phosphodiesterase"/>
    <property type="match status" value="1"/>
</dbReference>
<keyword evidence="3" id="KW-0732">Signal</keyword>
<name>A0ABX5Y6Q9_9BACT</name>
<feature type="domain" description="GP-PDE" evidence="7">
    <location>
        <begin position="8"/>
        <end position="314"/>
    </location>
</feature>
<dbReference type="EMBL" id="CP036432">
    <property type="protein sequence ID" value="QDV87789.1"/>
    <property type="molecule type" value="Genomic_DNA"/>
</dbReference>
<comment type="similarity">
    <text evidence="1">Belongs to the glycerophosphoryl diester phosphodiesterase family.</text>
</comment>
<dbReference type="SUPFAM" id="SSF51695">
    <property type="entry name" value="PLC-like phosphodiesterases"/>
    <property type="match status" value="1"/>
</dbReference>
<dbReference type="Pfam" id="PF03009">
    <property type="entry name" value="GDPD"/>
    <property type="match status" value="1"/>
</dbReference>
<evidence type="ECO:0000313" key="9">
    <source>
        <dbReference type="Proteomes" id="UP000318081"/>
    </source>
</evidence>
<evidence type="ECO:0000256" key="6">
    <source>
        <dbReference type="ARBA" id="ARBA00047512"/>
    </source>
</evidence>
<dbReference type="RefSeq" id="WP_145219657.1">
    <property type="nucleotide sequence ID" value="NZ_CP036432.1"/>
</dbReference>
<gene>
    <name evidence="8" type="primary">glpQ</name>
    <name evidence="8" type="ORF">TBK1r_68210</name>
</gene>
<keyword evidence="4" id="KW-0319">Glycerol metabolism</keyword>
<evidence type="ECO:0000313" key="8">
    <source>
        <dbReference type="EMBL" id="QDV87789.1"/>
    </source>
</evidence>
<evidence type="ECO:0000256" key="5">
    <source>
        <dbReference type="ARBA" id="ARBA00022801"/>
    </source>
</evidence>
<dbReference type="InterPro" id="IPR017946">
    <property type="entry name" value="PLC-like_Pdiesterase_TIM-brl"/>
</dbReference>
<keyword evidence="9" id="KW-1185">Reference proteome</keyword>